<proteinExistence type="predicted"/>
<dbReference type="Proteomes" id="UP001303046">
    <property type="component" value="Unassembled WGS sequence"/>
</dbReference>
<evidence type="ECO:0008006" key="3">
    <source>
        <dbReference type="Google" id="ProtNLM"/>
    </source>
</evidence>
<name>A0ABR1EHT4_NECAM</name>
<accession>A0ABR1EHT4</accession>
<comment type="caution">
    <text evidence="1">The sequence shown here is derived from an EMBL/GenBank/DDBJ whole genome shotgun (WGS) entry which is preliminary data.</text>
</comment>
<evidence type="ECO:0000313" key="1">
    <source>
        <dbReference type="EMBL" id="KAK6761351.1"/>
    </source>
</evidence>
<sequence>MRDRRGRKLWIVCAHAPTEIAEDNSGHFGIDANAKTGLEQQSDMLGKCYYPAERTSDNGDRLVDLCEQAEEVCLCIC</sequence>
<evidence type="ECO:0000313" key="2">
    <source>
        <dbReference type="Proteomes" id="UP001303046"/>
    </source>
</evidence>
<protein>
    <recommendedName>
        <fullName evidence="3">Thyroglobulin type-1 domain-containing protein</fullName>
    </recommendedName>
</protein>
<gene>
    <name evidence="1" type="primary">Necator_chrX.g22584</name>
    <name evidence="1" type="ORF">RB195_022421</name>
</gene>
<dbReference type="EMBL" id="JAVFWL010000006">
    <property type="protein sequence ID" value="KAK6761351.1"/>
    <property type="molecule type" value="Genomic_DNA"/>
</dbReference>
<organism evidence="1 2">
    <name type="scientific">Necator americanus</name>
    <name type="common">Human hookworm</name>
    <dbReference type="NCBI Taxonomy" id="51031"/>
    <lineage>
        <taxon>Eukaryota</taxon>
        <taxon>Metazoa</taxon>
        <taxon>Ecdysozoa</taxon>
        <taxon>Nematoda</taxon>
        <taxon>Chromadorea</taxon>
        <taxon>Rhabditida</taxon>
        <taxon>Rhabditina</taxon>
        <taxon>Rhabditomorpha</taxon>
        <taxon>Strongyloidea</taxon>
        <taxon>Ancylostomatidae</taxon>
        <taxon>Bunostominae</taxon>
        <taxon>Necator</taxon>
    </lineage>
</organism>
<keyword evidence="2" id="KW-1185">Reference proteome</keyword>
<reference evidence="1 2" key="1">
    <citation type="submission" date="2023-08" db="EMBL/GenBank/DDBJ databases">
        <title>A Necator americanus chromosomal reference genome.</title>
        <authorList>
            <person name="Ilik V."/>
            <person name="Petrzelkova K.J."/>
            <person name="Pardy F."/>
            <person name="Fuh T."/>
            <person name="Niatou-Singa F.S."/>
            <person name="Gouil Q."/>
            <person name="Baker L."/>
            <person name="Ritchie M.E."/>
            <person name="Jex A.R."/>
            <person name="Gazzola D."/>
            <person name="Li H."/>
            <person name="Toshio Fujiwara R."/>
            <person name="Zhan B."/>
            <person name="Aroian R.V."/>
            <person name="Pafco B."/>
            <person name="Schwarz E.M."/>
        </authorList>
    </citation>
    <scope>NUCLEOTIDE SEQUENCE [LARGE SCALE GENOMIC DNA]</scope>
    <source>
        <strain evidence="1 2">Aroian</strain>
        <tissue evidence="1">Whole animal</tissue>
    </source>
</reference>